<reference evidence="4" key="2">
    <citation type="submission" date="2021-09" db="EMBL/GenBank/DDBJ databases">
        <authorList>
            <person name="Gilroy R."/>
        </authorList>
    </citation>
    <scope>NUCLEOTIDE SEQUENCE</scope>
    <source>
        <strain evidence="4">7318</strain>
    </source>
</reference>
<evidence type="ECO:0000313" key="4">
    <source>
        <dbReference type="EMBL" id="HJF85486.1"/>
    </source>
</evidence>
<keyword evidence="1" id="KW-0732">Signal</keyword>
<dbReference type="PANTHER" id="PTHR22953:SF153">
    <property type="entry name" value="PURPLE ACID PHOSPHATASE"/>
    <property type="match status" value="1"/>
</dbReference>
<dbReference type="InterPro" id="IPR039331">
    <property type="entry name" value="PAPs-like"/>
</dbReference>
<dbReference type="GO" id="GO:0046872">
    <property type="term" value="F:metal ion binding"/>
    <property type="evidence" value="ECO:0007669"/>
    <property type="project" value="InterPro"/>
</dbReference>
<accession>A0A921L9Y7</accession>
<feature type="domain" description="Calcineurin-like phosphoesterase" evidence="2">
    <location>
        <begin position="147"/>
        <end position="348"/>
    </location>
</feature>
<dbReference type="PANTHER" id="PTHR22953">
    <property type="entry name" value="ACID PHOSPHATASE RELATED"/>
    <property type="match status" value="1"/>
</dbReference>
<evidence type="ECO:0000256" key="1">
    <source>
        <dbReference type="ARBA" id="ARBA00022729"/>
    </source>
</evidence>
<protein>
    <submittedName>
        <fullName evidence="4">Metallophosphoesterase family protein</fullName>
    </submittedName>
</protein>
<proteinExistence type="predicted"/>
<evidence type="ECO:0000313" key="5">
    <source>
        <dbReference type="Proteomes" id="UP000780768"/>
    </source>
</evidence>
<dbReference type="EMBL" id="DYVR01000207">
    <property type="protein sequence ID" value="HJF85486.1"/>
    <property type="molecule type" value="Genomic_DNA"/>
</dbReference>
<name>A0A921L9Y7_9FIRM</name>
<dbReference type="Gene3D" id="2.60.40.380">
    <property type="entry name" value="Purple acid phosphatase-like, N-terminal"/>
    <property type="match status" value="1"/>
</dbReference>
<dbReference type="InterPro" id="IPR004843">
    <property type="entry name" value="Calcineurin-like_PHP"/>
</dbReference>
<dbReference type="InterPro" id="IPR015914">
    <property type="entry name" value="PAPs_N"/>
</dbReference>
<comment type="caution">
    <text evidence="4">The sequence shown here is derived from an EMBL/GenBank/DDBJ whole genome shotgun (WGS) entry which is preliminary data.</text>
</comment>
<dbReference type="SUPFAM" id="SSF56300">
    <property type="entry name" value="Metallo-dependent phosphatases"/>
    <property type="match status" value="1"/>
</dbReference>
<dbReference type="Proteomes" id="UP000780768">
    <property type="component" value="Unassembled WGS sequence"/>
</dbReference>
<dbReference type="Gene3D" id="3.60.21.10">
    <property type="match status" value="1"/>
</dbReference>
<organism evidence="4 5">
    <name type="scientific">Megamonas hypermegale</name>
    <dbReference type="NCBI Taxonomy" id="158847"/>
    <lineage>
        <taxon>Bacteria</taxon>
        <taxon>Bacillati</taxon>
        <taxon>Bacillota</taxon>
        <taxon>Negativicutes</taxon>
        <taxon>Selenomonadales</taxon>
        <taxon>Selenomonadaceae</taxon>
        <taxon>Megamonas</taxon>
    </lineage>
</organism>
<dbReference type="SUPFAM" id="SSF49363">
    <property type="entry name" value="Purple acid phosphatase, N-terminal domain"/>
    <property type="match status" value="1"/>
</dbReference>
<dbReference type="Pfam" id="PF16656">
    <property type="entry name" value="Pur_ac_phosph_N"/>
    <property type="match status" value="1"/>
</dbReference>
<sequence length="428" mass="49414">MKKWVISLVVIVVAAVVAVMSYAPLKNEIAQHFFATKVYALLNSDEVMNLRQVITKDSTNSRTVMWQSLNDRDDFVLEYGIDTEGELNTAEPVKSVLDIDGKRIYVYSVNLTDLMPDTTYNYRVGYADSRTNWYSLQTASSTDNNFKILIFPDSQSNEYTDWKNVAMNAWQSNPDSSFFINMGDLVDNGYNLSQWNAWFESVADMNTKIPVAPVQGNHEFYTTDWQVDLPIAYDSFFDLPSNGTDKYKNLYYSFDYGDVHFTVLNTQDDEIKEYEPNLLQDEINWLRRDLASTTKKWKVVLMHRDVLNYSRDAAPLDGVSFSRHGETYMPIFDEYNVDAVLTAHLHTYRRRALLRDFAPNEQGTLYILTGVAGNVRYPNLWHENPLDEYVPPQPETNNYMVMEATENSLTFTAYLPDNTQMDTVTIQK</sequence>
<evidence type="ECO:0000259" key="3">
    <source>
        <dbReference type="Pfam" id="PF16656"/>
    </source>
</evidence>
<dbReference type="InterPro" id="IPR029052">
    <property type="entry name" value="Metallo-depent_PP-like"/>
</dbReference>
<dbReference type="InterPro" id="IPR008963">
    <property type="entry name" value="Purple_acid_Pase-like_N"/>
</dbReference>
<feature type="domain" description="Purple acid phosphatase N-terminal" evidence="3">
    <location>
        <begin position="51"/>
        <end position="138"/>
    </location>
</feature>
<dbReference type="AlphaFoldDB" id="A0A921L9Y7"/>
<gene>
    <name evidence="4" type="ORF">K8V65_07490</name>
</gene>
<reference evidence="4" key="1">
    <citation type="journal article" date="2021" name="PeerJ">
        <title>Extensive microbial diversity within the chicken gut microbiome revealed by metagenomics and culture.</title>
        <authorList>
            <person name="Gilroy R."/>
            <person name="Ravi A."/>
            <person name="Getino M."/>
            <person name="Pursley I."/>
            <person name="Horton D.L."/>
            <person name="Alikhan N.F."/>
            <person name="Baker D."/>
            <person name="Gharbi K."/>
            <person name="Hall N."/>
            <person name="Watson M."/>
            <person name="Adriaenssens E.M."/>
            <person name="Foster-Nyarko E."/>
            <person name="Jarju S."/>
            <person name="Secka A."/>
            <person name="Antonio M."/>
            <person name="Oren A."/>
            <person name="Chaudhuri R.R."/>
            <person name="La Ragione R."/>
            <person name="Hildebrand F."/>
            <person name="Pallen M.J."/>
        </authorList>
    </citation>
    <scope>NUCLEOTIDE SEQUENCE</scope>
    <source>
        <strain evidence="4">7318</strain>
    </source>
</reference>
<dbReference type="Pfam" id="PF00149">
    <property type="entry name" value="Metallophos"/>
    <property type="match status" value="1"/>
</dbReference>
<dbReference type="GO" id="GO:0003993">
    <property type="term" value="F:acid phosphatase activity"/>
    <property type="evidence" value="ECO:0007669"/>
    <property type="project" value="InterPro"/>
</dbReference>
<evidence type="ECO:0000259" key="2">
    <source>
        <dbReference type="Pfam" id="PF00149"/>
    </source>
</evidence>